<organism evidence="6 7">
    <name type="scientific">Dinothrombium tinctorium</name>
    <dbReference type="NCBI Taxonomy" id="1965070"/>
    <lineage>
        <taxon>Eukaryota</taxon>
        <taxon>Metazoa</taxon>
        <taxon>Ecdysozoa</taxon>
        <taxon>Arthropoda</taxon>
        <taxon>Chelicerata</taxon>
        <taxon>Arachnida</taxon>
        <taxon>Acari</taxon>
        <taxon>Acariformes</taxon>
        <taxon>Trombidiformes</taxon>
        <taxon>Prostigmata</taxon>
        <taxon>Anystina</taxon>
        <taxon>Parasitengona</taxon>
        <taxon>Trombidioidea</taxon>
        <taxon>Trombidiidae</taxon>
        <taxon>Dinothrombium</taxon>
    </lineage>
</organism>
<name>A0A443QNZ8_9ACAR</name>
<evidence type="ECO:0000256" key="2">
    <source>
        <dbReference type="ARBA" id="ARBA00025529"/>
    </source>
</evidence>
<comment type="function">
    <text evidence="2">Zinc metalloprotease. Provoques deadhesion of endothelial cells from cell cultures, and also degradation of fibronectin, fibrinogen and gelatin in vitro. Its role in the venom is not fully understood but it might act as a spreading factor that facilitates diffusion of other venom toxins. Alternatively, it might be involved in the proteolytic processing of other venom toxins or it might play a role in extra-oral digestion of prey.</text>
</comment>
<feature type="binding site" evidence="3">
    <location>
        <position position="82"/>
    </location>
    <ligand>
        <name>Zn(2+)</name>
        <dbReference type="ChEBI" id="CHEBI:29105"/>
        <note>catalytic</note>
    </ligand>
</feature>
<dbReference type="GO" id="GO:0006508">
    <property type="term" value="P:proteolysis"/>
    <property type="evidence" value="ECO:0007669"/>
    <property type="project" value="UniProtKB-KW"/>
</dbReference>
<comment type="caution">
    <text evidence="3">Lacks conserved residue(s) required for the propagation of feature annotation.</text>
</comment>
<dbReference type="InterPro" id="IPR034035">
    <property type="entry name" value="Astacin-like_dom"/>
</dbReference>
<proteinExistence type="predicted"/>
<dbReference type="CDD" id="cd04280">
    <property type="entry name" value="ZnMc_astacin_like"/>
    <property type="match status" value="1"/>
</dbReference>
<dbReference type="PANTHER" id="PTHR10127:SF883">
    <property type="entry name" value="ZINC METALLOPROTEINASE NAS-8"/>
    <property type="match status" value="1"/>
</dbReference>
<evidence type="ECO:0000313" key="7">
    <source>
        <dbReference type="Proteomes" id="UP000285301"/>
    </source>
</evidence>
<dbReference type="EC" id="3.4.24.-" evidence="4"/>
<evidence type="ECO:0000259" key="5">
    <source>
        <dbReference type="PROSITE" id="PS51864"/>
    </source>
</evidence>
<dbReference type="PROSITE" id="PS51864">
    <property type="entry name" value="ASTACIN"/>
    <property type="match status" value="1"/>
</dbReference>
<dbReference type="InterPro" id="IPR006026">
    <property type="entry name" value="Peptidase_Metallo"/>
</dbReference>
<feature type="domain" description="Peptidase M12A" evidence="5">
    <location>
        <begin position="1"/>
        <end position="188"/>
    </location>
</feature>
<comment type="subunit">
    <text evidence="1">Monomer.</text>
</comment>
<comment type="cofactor">
    <cofactor evidence="3 4">
        <name>Zn(2+)</name>
        <dbReference type="ChEBI" id="CHEBI:29105"/>
    </cofactor>
    <text evidence="3 4">Binds 1 zinc ion per subunit.</text>
</comment>
<dbReference type="GO" id="GO:0008270">
    <property type="term" value="F:zinc ion binding"/>
    <property type="evidence" value="ECO:0007669"/>
    <property type="project" value="UniProtKB-UniRule"/>
</dbReference>
<dbReference type="STRING" id="1965070.A0A443QNZ8"/>
<accession>A0A443QNZ8</accession>
<feature type="non-terminal residue" evidence="6">
    <location>
        <position position="1"/>
    </location>
</feature>
<feature type="active site" evidence="3">
    <location>
        <position position="83"/>
    </location>
</feature>
<reference evidence="6 7" key="1">
    <citation type="journal article" date="2018" name="Gigascience">
        <title>Genomes of trombidid mites reveal novel predicted allergens and laterally-transferred genes associated with secondary metabolism.</title>
        <authorList>
            <person name="Dong X."/>
            <person name="Chaisiri K."/>
            <person name="Xia D."/>
            <person name="Armstrong S.D."/>
            <person name="Fang Y."/>
            <person name="Donnelly M.J."/>
            <person name="Kadowaki T."/>
            <person name="McGarry J.W."/>
            <person name="Darby A.C."/>
            <person name="Makepeace B.L."/>
        </authorList>
    </citation>
    <scope>NUCLEOTIDE SEQUENCE [LARGE SCALE GENOMIC DNA]</scope>
    <source>
        <strain evidence="6">UoL-WK</strain>
    </source>
</reference>
<dbReference type="InterPro" id="IPR024079">
    <property type="entry name" value="MetalloPept_cat_dom_sf"/>
</dbReference>
<dbReference type="Proteomes" id="UP000285301">
    <property type="component" value="Unassembled WGS sequence"/>
</dbReference>
<keyword evidence="3 4" id="KW-0378">Hydrolase</keyword>
<evidence type="ECO:0000256" key="3">
    <source>
        <dbReference type="PROSITE-ProRule" id="PRU01211"/>
    </source>
</evidence>
<dbReference type="InterPro" id="IPR001506">
    <property type="entry name" value="Peptidase_M12A"/>
</dbReference>
<dbReference type="EMBL" id="NCKU01005354">
    <property type="protein sequence ID" value="RWS04669.1"/>
    <property type="molecule type" value="Genomic_DNA"/>
</dbReference>
<dbReference type="PRINTS" id="PR00480">
    <property type="entry name" value="ASTACIN"/>
</dbReference>
<keyword evidence="7" id="KW-1185">Reference proteome</keyword>
<dbReference type="PANTHER" id="PTHR10127">
    <property type="entry name" value="DISCOIDIN, CUB, EGF, LAMININ , AND ZINC METALLOPROTEASE DOMAIN CONTAINING"/>
    <property type="match status" value="1"/>
</dbReference>
<dbReference type="Gene3D" id="3.40.390.10">
    <property type="entry name" value="Collagenase (Catalytic Domain)"/>
    <property type="match status" value="1"/>
</dbReference>
<keyword evidence="3 4" id="KW-0645">Protease</keyword>
<feature type="binding site" evidence="3">
    <location>
        <position position="92"/>
    </location>
    <ligand>
        <name>Zn(2+)</name>
        <dbReference type="ChEBI" id="CHEBI:29105"/>
        <note>catalytic</note>
    </ligand>
</feature>
<dbReference type="SMART" id="SM00235">
    <property type="entry name" value="ZnMc"/>
    <property type="match status" value="1"/>
</dbReference>
<gene>
    <name evidence="6" type="ORF">B4U79_11562</name>
</gene>
<dbReference type="GO" id="GO:0004222">
    <property type="term" value="F:metalloendopeptidase activity"/>
    <property type="evidence" value="ECO:0007669"/>
    <property type="project" value="UniProtKB-UniRule"/>
</dbReference>
<evidence type="ECO:0000256" key="1">
    <source>
        <dbReference type="ARBA" id="ARBA00011245"/>
    </source>
</evidence>
<evidence type="ECO:0000313" key="6">
    <source>
        <dbReference type="EMBL" id="RWS04669.1"/>
    </source>
</evidence>
<sequence>TNTLNSISFSILEEYDYLIEIAMGHIESRTCVRFKPRTHEKDYVLIVKDRGSCYSYVGKLPNGGMQPLSLGRGCVFLGTIIHELLHAVGFHHEHSRTDRDEYVKILWSNILPMAVKQFRIVDPLIFPQFYHFDYESIMLYGSAAFSRDGRTPTILRRKGFHRLISPVYQRSSMSEVDARRVRKLYNCEEEL</sequence>
<dbReference type="AlphaFoldDB" id="A0A443QNZ8"/>
<dbReference type="OrthoDB" id="291007at2759"/>
<comment type="caution">
    <text evidence="6">The sequence shown here is derived from an EMBL/GenBank/DDBJ whole genome shotgun (WGS) entry which is preliminary data.</text>
</comment>
<keyword evidence="3 4" id="KW-0479">Metal-binding</keyword>
<keyword evidence="3 4" id="KW-0862">Zinc</keyword>
<feature type="binding site" evidence="3">
    <location>
        <position position="86"/>
    </location>
    <ligand>
        <name>Zn(2+)</name>
        <dbReference type="ChEBI" id="CHEBI:29105"/>
        <note>catalytic</note>
    </ligand>
</feature>
<evidence type="ECO:0000256" key="4">
    <source>
        <dbReference type="RuleBase" id="RU361183"/>
    </source>
</evidence>
<dbReference type="SUPFAM" id="SSF55486">
    <property type="entry name" value="Metalloproteases ('zincins'), catalytic domain"/>
    <property type="match status" value="1"/>
</dbReference>
<keyword evidence="3 4" id="KW-0482">Metalloprotease</keyword>
<dbReference type="Pfam" id="PF01400">
    <property type="entry name" value="Astacin"/>
    <property type="match status" value="1"/>
</dbReference>
<protein>
    <recommendedName>
        <fullName evidence="4">Metalloendopeptidase</fullName>
        <ecNumber evidence="4">3.4.24.-</ecNumber>
    </recommendedName>
</protein>